<feature type="compositionally biased region" description="Acidic residues" evidence="1">
    <location>
        <begin position="165"/>
        <end position="183"/>
    </location>
</feature>
<evidence type="ECO:0000313" key="2">
    <source>
        <dbReference type="EMBL" id="CAD7086465.1"/>
    </source>
</evidence>
<dbReference type="EMBL" id="LR899011">
    <property type="protein sequence ID" value="CAD7086465.1"/>
    <property type="molecule type" value="Genomic_DNA"/>
</dbReference>
<reference evidence="2 3" key="1">
    <citation type="submission" date="2020-11" db="EMBL/GenBank/DDBJ databases">
        <authorList>
            <person name="Wallbank WR R."/>
            <person name="Pardo Diaz C."/>
            <person name="Kozak K."/>
            <person name="Martin S."/>
            <person name="Jiggins C."/>
            <person name="Moest M."/>
            <person name="Warren A I."/>
            <person name="Generalovic N T."/>
            <person name="Byers J.R.P. K."/>
            <person name="Montejo-Kovacevich G."/>
            <person name="Yen C E."/>
        </authorList>
    </citation>
    <scope>NUCLEOTIDE SEQUENCE [LARGE SCALE GENOMIC DNA]</scope>
</reference>
<evidence type="ECO:0000313" key="3">
    <source>
        <dbReference type="Proteomes" id="UP000594454"/>
    </source>
</evidence>
<protein>
    <submittedName>
        <fullName evidence="2">Uncharacterized protein</fullName>
    </submittedName>
</protein>
<dbReference type="InParanoid" id="A0A7R8UTJ3"/>
<name>A0A7R8UTJ3_HERIL</name>
<proteinExistence type="predicted"/>
<dbReference type="AlphaFoldDB" id="A0A7R8UTJ3"/>
<keyword evidence="3" id="KW-1185">Reference proteome</keyword>
<evidence type="ECO:0000256" key="1">
    <source>
        <dbReference type="SAM" id="MobiDB-lite"/>
    </source>
</evidence>
<feature type="region of interest" description="Disordered" evidence="1">
    <location>
        <begin position="156"/>
        <end position="189"/>
    </location>
</feature>
<organism evidence="2 3">
    <name type="scientific">Hermetia illucens</name>
    <name type="common">Black soldier fly</name>
    <dbReference type="NCBI Taxonomy" id="343691"/>
    <lineage>
        <taxon>Eukaryota</taxon>
        <taxon>Metazoa</taxon>
        <taxon>Ecdysozoa</taxon>
        <taxon>Arthropoda</taxon>
        <taxon>Hexapoda</taxon>
        <taxon>Insecta</taxon>
        <taxon>Pterygota</taxon>
        <taxon>Neoptera</taxon>
        <taxon>Endopterygota</taxon>
        <taxon>Diptera</taxon>
        <taxon>Brachycera</taxon>
        <taxon>Stratiomyomorpha</taxon>
        <taxon>Stratiomyidae</taxon>
        <taxon>Hermetiinae</taxon>
        <taxon>Hermetia</taxon>
    </lineage>
</organism>
<sequence length="189" mass="21597">MEPMPGEPKHNESETGAAAALVLLSIPQTIPQPIDDVINTILNPRIVTLRAEEEFQRRMEESKQAALAELKRADEACRNDNGASQTFRSRRARRKFLLNQMTIQNQKLSQSLESSISTAKALCSSLLERVKERCDTEIFMEFFKKMEKDAEDYMRDRNPAYSLGEEFDEDDDSDDEDDEDESSGTDKRP</sequence>
<accession>A0A7R8UTJ3</accession>
<gene>
    <name evidence="2" type="ORF">HERILL_LOCUS9237</name>
</gene>
<dbReference type="Proteomes" id="UP000594454">
    <property type="component" value="Chromosome 3"/>
</dbReference>